<dbReference type="GO" id="GO:0005886">
    <property type="term" value="C:plasma membrane"/>
    <property type="evidence" value="ECO:0007669"/>
    <property type="project" value="UniProtKB-SubCell"/>
</dbReference>
<feature type="transmembrane region" description="Helical" evidence="7">
    <location>
        <begin position="149"/>
        <end position="173"/>
    </location>
</feature>
<dbReference type="Proteomes" id="UP000194137">
    <property type="component" value="Chromosome"/>
</dbReference>
<comment type="subcellular location">
    <subcellularLocation>
        <location evidence="1 7">Cell membrane</location>
        <topology evidence="1 7">Multi-pass membrane protein</topology>
    </subcellularLocation>
</comment>
<dbReference type="EMBL" id="CP021112">
    <property type="protein sequence ID" value="ARQ02927.1"/>
    <property type="molecule type" value="Genomic_DNA"/>
</dbReference>
<dbReference type="KEGG" id="psin:CAK95_12475"/>
<comment type="similarity">
    <text evidence="7">Belongs to the binding-protein-dependent transport system permease family.</text>
</comment>
<sequence length="282" mass="30409">MTAPAASTAPVSAAPSAAYEAYLRGLRRRALTIQAWQIGLIMFFLIVWEIAPRAGWINPMLTSYPSAVAKTLMVMLQDGSLVLHTWTTFSETVIGFSGGMVIGLVCAVALWSSPFLHRVLDPFIVVLNAMPKIALVPIFYIWLGDVASIYAMAIAVSVFVTIIMLYTGFNAIDPDKIKLVQLFGASKWQILRKIVLPASVPSMISTLKVNVGLALVGVVVGEFQAAKAGLGYLITYGSQIFQMNLVMTSIVILAAISSVLFIAIQALETIVLRRSGSPRSAD</sequence>
<evidence type="ECO:0000256" key="3">
    <source>
        <dbReference type="ARBA" id="ARBA00022475"/>
    </source>
</evidence>
<keyword evidence="10" id="KW-1185">Reference proteome</keyword>
<dbReference type="AlphaFoldDB" id="A0A1W6ZZX0"/>
<evidence type="ECO:0000256" key="2">
    <source>
        <dbReference type="ARBA" id="ARBA00022448"/>
    </source>
</evidence>
<dbReference type="Pfam" id="PF00528">
    <property type="entry name" value="BPD_transp_1"/>
    <property type="match status" value="1"/>
</dbReference>
<evidence type="ECO:0000256" key="6">
    <source>
        <dbReference type="ARBA" id="ARBA00023136"/>
    </source>
</evidence>
<keyword evidence="2 7" id="KW-0813">Transport</keyword>
<evidence type="ECO:0000256" key="5">
    <source>
        <dbReference type="ARBA" id="ARBA00022989"/>
    </source>
</evidence>
<keyword evidence="4 7" id="KW-0812">Transmembrane</keyword>
<dbReference type="Gene3D" id="1.10.3720.10">
    <property type="entry name" value="MetI-like"/>
    <property type="match status" value="1"/>
</dbReference>
<dbReference type="GO" id="GO:0055085">
    <property type="term" value="P:transmembrane transport"/>
    <property type="evidence" value="ECO:0007669"/>
    <property type="project" value="InterPro"/>
</dbReference>
<accession>A0A1W6ZZX0</accession>
<evidence type="ECO:0000313" key="10">
    <source>
        <dbReference type="Proteomes" id="UP000194137"/>
    </source>
</evidence>
<keyword evidence="3" id="KW-1003">Cell membrane</keyword>
<evidence type="ECO:0000259" key="8">
    <source>
        <dbReference type="PROSITE" id="PS50928"/>
    </source>
</evidence>
<evidence type="ECO:0000256" key="7">
    <source>
        <dbReference type="RuleBase" id="RU363032"/>
    </source>
</evidence>
<dbReference type="OrthoDB" id="9786495at2"/>
<keyword evidence="6 7" id="KW-0472">Membrane</keyword>
<feature type="transmembrane region" description="Helical" evidence="7">
    <location>
        <begin position="31"/>
        <end position="51"/>
    </location>
</feature>
<feature type="transmembrane region" description="Helical" evidence="7">
    <location>
        <begin position="93"/>
        <end position="111"/>
    </location>
</feature>
<dbReference type="InterPro" id="IPR000515">
    <property type="entry name" value="MetI-like"/>
</dbReference>
<dbReference type="PANTHER" id="PTHR30151:SF19">
    <property type="entry name" value="ABC TRANSPORTER PERMEASE"/>
    <property type="match status" value="1"/>
</dbReference>
<gene>
    <name evidence="9" type="ORF">CAK95_12475</name>
</gene>
<dbReference type="STRING" id="1235591.CAK95_12475"/>
<evidence type="ECO:0000256" key="4">
    <source>
        <dbReference type="ARBA" id="ARBA00022692"/>
    </source>
</evidence>
<protein>
    <submittedName>
        <fullName evidence="9">Sulfonate ABC transporter permease</fullName>
    </submittedName>
</protein>
<feature type="transmembrane region" description="Helical" evidence="7">
    <location>
        <begin position="123"/>
        <end position="143"/>
    </location>
</feature>
<keyword evidence="5 7" id="KW-1133">Transmembrane helix</keyword>
<dbReference type="SUPFAM" id="SSF161098">
    <property type="entry name" value="MetI-like"/>
    <property type="match status" value="1"/>
</dbReference>
<evidence type="ECO:0000313" key="9">
    <source>
        <dbReference type="EMBL" id="ARQ02927.1"/>
    </source>
</evidence>
<dbReference type="PROSITE" id="PS50928">
    <property type="entry name" value="ABC_TM1"/>
    <property type="match status" value="1"/>
</dbReference>
<feature type="domain" description="ABC transmembrane type-1" evidence="8">
    <location>
        <begin position="85"/>
        <end position="264"/>
    </location>
</feature>
<dbReference type="InterPro" id="IPR035906">
    <property type="entry name" value="MetI-like_sf"/>
</dbReference>
<name>A0A1W6ZZX0_9HYPH</name>
<proteinExistence type="inferred from homology"/>
<reference evidence="9 10" key="1">
    <citation type="submission" date="2017-05" db="EMBL/GenBank/DDBJ databases">
        <title>Full genome sequence of Pseudorhodoplanes sinuspersici.</title>
        <authorList>
            <person name="Dastgheib S.M.M."/>
            <person name="Shavandi M."/>
            <person name="Tirandaz H."/>
        </authorList>
    </citation>
    <scope>NUCLEOTIDE SEQUENCE [LARGE SCALE GENOMIC DNA]</scope>
    <source>
        <strain evidence="9 10">RIPI110</strain>
    </source>
</reference>
<organism evidence="9 10">
    <name type="scientific">Pseudorhodoplanes sinuspersici</name>
    <dbReference type="NCBI Taxonomy" id="1235591"/>
    <lineage>
        <taxon>Bacteria</taxon>
        <taxon>Pseudomonadati</taxon>
        <taxon>Pseudomonadota</taxon>
        <taxon>Alphaproteobacteria</taxon>
        <taxon>Hyphomicrobiales</taxon>
        <taxon>Pseudorhodoplanes</taxon>
    </lineage>
</organism>
<dbReference type="PANTHER" id="PTHR30151">
    <property type="entry name" value="ALKANE SULFONATE ABC TRANSPORTER-RELATED, MEMBRANE SUBUNIT"/>
    <property type="match status" value="1"/>
</dbReference>
<feature type="transmembrane region" description="Helical" evidence="7">
    <location>
        <begin position="240"/>
        <end position="264"/>
    </location>
</feature>
<evidence type="ECO:0000256" key="1">
    <source>
        <dbReference type="ARBA" id="ARBA00004651"/>
    </source>
</evidence>
<dbReference type="CDD" id="cd06261">
    <property type="entry name" value="TM_PBP2"/>
    <property type="match status" value="1"/>
</dbReference>